<dbReference type="InterPro" id="IPR050272">
    <property type="entry name" value="Isochorismatase-like_hydrls"/>
</dbReference>
<dbReference type="AlphaFoldDB" id="A0A8J7FTY9"/>
<accession>A0A8J7FTY9</accession>
<feature type="domain" description="Isochorismatase-like" evidence="2">
    <location>
        <begin position="4"/>
        <end position="162"/>
    </location>
</feature>
<organism evidence="3 4">
    <name type="scientific">Chitinilyticum piscinae</name>
    <dbReference type="NCBI Taxonomy" id="2866724"/>
    <lineage>
        <taxon>Bacteria</taxon>
        <taxon>Pseudomonadati</taxon>
        <taxon>Pseudomonadota</taxon>
        <taxon>Betaproteobacteria</taxon>
        <taxon>Neisseriales</taxon>
        <taxon>Chitinibacteraceae</taxon>
        <taxon>Chitinilyticum</taxon>
    </lineage>
</organism>
<reference evidence="3 4" key="1">
    <citation type="submission" date="2020-10" db="EMBL/GenBank/DDBJ databases">
        <title>The genome sequence of Chitinilyticum litopenaei 4Y14.</title>
        <authorList>
            <person name="Liu Y."/>
        </authorList>
    </citation>
    <scope>NUCLEOTIDE SEQUENCE [LARGE SCALE GENOMIC DNA]</scope>
    <source>
        <strain evidence="3 4">4Y14</strain>
    </source>
</reference>
<keyword evidence="1" id="KW-0378">Hydrolase</keyword>
<dbReference type="PANTHER" id="PTHR43540">
    <property type="entry name" value="PEROXYUREIDOACRYLATE/UREIDOACRYLATE AMIDOHYDROLASE-RELATED"/>
    <property type="match status" value="1"/>
</dbReference>
<name>A0A8J7FTY9_9NEIS</name>
<comment type="caution">
    <text evidence="3">The sequence shown here is derived from an EMBL/GenBank/DDBJ whole genome shotgun (WGS) entry which is preliminary data.</text>
</comment>
<dbReference type="InterPro" id="IPR000868">
    <property type="entry name" value="Isochorismatase-like_dom"/>
</dbReference>
<gene>
    <name evidence="3" type="ORF">INR99_14360</name>
</gene>
<proteinExistence type="predicted"/>
<dbReference type="Pfam" id="PF00857">
    <property type="entry name" value="Isochorismatase"/>
    <property type="match status" value="1"/>
</dbReference>
<dbReference type="SUPFAM" id="SSF52499">
    <property type="entry name" value="Isochorismatase-like hydrolases"/>
    <property type="match status" value="1"/>
</dbReference>
<dbReference type="Proteomes" id="UP000604481">
    <property type="component" value="Unassembled WGS sequence"/>
</dbReference>
<evidence type="ECO:0000313" key="3">
    <source>
        <dbReference type="EMBL" id="MBE9610521.1"/>
    </source>
</evidence>
<keyword evidence="4" id="KW-1185">Reference proteome</keyword>
<dbReference type="EMBL" id="JADFUA010000010">
    <property type="protein sequence ID" value="MBE9610521.1"/>
    <property type="molecule type" value="Genomic_DNA"/>
</dbReference>
<dbReference type="InterPro" id="IPR036380">
    <property type="entry name" value="Isochorismatase-like_sf"/>
</dbReference>
<evidence type="ECO:0000259" key="2">
    <source>
        <dbReference type="Pfam" id="PF00857"/>
    </source>
</evidence>
<sequence>MMRSALLVIDVQQSFEHQPFWSNDDLPAYQAAQTALIRGCRERRVPVVQVFHHNLAADSLFNPARGLCVAQDWLPPEHDYRVIKQVHNALTDSGLDAWLRRAGIDHLIISGMRTEQCCETTARVASDLGYRIDFVSEATLTFAMPHPDGREFSAAEIKARTELVLNGRFARVCSVAECLESLQP</sequence>
<evidence type="ECO:0000256" key="1">
    <source>
        <dbReference type="ARBA" id="ARBA00022801"/>
    </source>
</evidence>
<evidence type="ECO:0000313" key="4">
    <source>
        <dbReference type="Proteomes" id="UP000604481"/>
    </source>
</evidence>
<protein>
    <submittedName>
        <fullName evidence="3">Isochorismatase family protein</fullName>
    </submittedName>
</protein>
<dbReference type="GO" id="GO:0016787">
    <property type="term" value="F:hydrolase activity"/>
    <property type="evidence" value="ECO:0007669"/>
    <property type="project" value="UniProtKB-KW"/>
</dbReference>
<dbReference type="Gene3D" id="3.40.50.850">
    <property type="entry name" value="Isochorismatase-like"/>
    <property type="match status" value="1"/>
</dbReference>
<dbReference type="PANTHER" id="PTHR43540:SF6">
    <property type="entry name" value="ISOCHORISMATASE-LIKE DOMAIN-CONTAINING PROTEIN"/>
    <property type="match status" value="1"/>
</dbReference>